<feature type="compositionally biased region" description="Low complexity" evidence="25">
    <location>
        <begin position="71"/>
        <end position="93"/>
    </location>
</feature>
<feature type="region of interest" description="Disordered" evidence="25">
    <location>
        <begin position="71"/>
        <end position="102"/>
    </location>
</feature>
<dbReference type="GO" id="GO:0097503">
    <property type="term" value="P:sialylation"/>
    <property type="evidence" value="ECO:0007669"/>
    <property type="project" value="TreeGrafter"/>
</dbReference>
<comment type="caution">
    <text evidence="27">The sequence shown here is derived from an EMBL/GenBank/DDBJ whole genome shotgun (WGS) entry which is preliminary data.</text>
</comment>
<evidence type="ECO:0000256" key="19">
    <source>
        <dbReference type="ARBA" id="ARBA00034249"/>
    </source>
</evidence>
<evidence type="ECO:0000256" key="15">
    <source>
        <dbReference type="ARBA" id="ARBA00023180"/>
    </source>
</evidence>
<dbReference type="GO" id="GO:0032580">
    <property type="term" value="C:Golgi cisterna membrane"/>
    <property type="evidence" value="ECO:0007669"/>
    <property type="project" value="UniProtKB-SubCell"/>
</dbReference>
<dbReference type="GO" id="GO:0003835">
    <property type="term" value="F:beta-galactoside alpha-2,6-sialyltransferase activity"/>
    <property type="evidence" value="ECO:0007669"/>
    <property type="project" value="UniProtKB-EC"/>
</dbReference>
<sequence length="304" mass="34650">MKSSLKQWRRLALGLMLVWVLVFLALLSYFMESRVDDPHSAAALSYTDTRRLTSLQGNPRTIMATHLGLATSSTPSASSNTQQEQSQEENPSADPQPSPLSQEAYPYPDLQSLAAWSAFGTQDVGSRSAAILANPKHHFNTSSLYKNVTLVAWDPAPYTLNLHKWYSNPDYNLFTPYMEHRMHFPAQPFYILHPKYIWQLWDVIQGNNLENIQPNPPSSGFIGILLMMSLCEEVHVYEYIPSLRQTDLCHYHERYYDAACTLGAYHPLLYEKMLIQRVNVGSEDDLKRKGKVTLPGFKNVHCEP</sequence>
<dbReference type="Proteomes" id="UP000290572">
    <property type="component" value="Unassembled WGS sequence"/>
</dbReference>
<dbReference type="STRING" id="84645.A0A498M8P2"/>
<evidence type="ECO:0000256" key="2">
    <source>
        <dbReference type="ARBA" id="ARBA00004613"/>
    </source>
</evidence>
<evidence type="ECO:0000256" key="25">
    <source>
        <dbReference type="SAM" id="MobiDB-lite"/>
    </source>
</evidence>
<evidence type="ECO:0000256" key="8">
    <source>
        <dbReference type="ARBA" id="ARBA00022679"/>
    </source>
</evidence>
<keyword evidence="7 27" id="KW-0328">Glycosyltransferase</keyword>
<evidence type="ECO:0000256" key="4">
    <source>
        <dbReference type="ARBA" id="ARBA00006003"/>
    </source>
</evidence>
<evidence type="ECO:0000256" key="12">
    <source>
        <dbReference type="ARBA" id="ARBA00023034"/>
    </source>
</evidence>
<accession>A0A498M8P2</accession>
<evidence type="ECO:0000256" key="3">
    <source>
        <dbReference type="ARBA" id="ARBA00004922"/>
    </source>
</evidence>
<keyword evidence="9 26" id="KW-0812">Transmembrane</keyword>
<proteinExistence type="inferred from homology"/>
<keyword evidence="6" id="KW-0964">Secreted</keyword>
<dbReference type="InterPro" id="IPR001675">
    <property type="entry name" value="Glyco_trans_29"/>
</dbReference>
<dbReference type="Gene3D" id="3.90.1480.20">
    <property type="entry name" value="Glycosyl transferase family 29"/>
    <property type="match status" value="1"/>
</dbReference>
<evidence type="ECO:0000256" key="20">
    <source>
        <dbReference type="ARBA" id="ARBA00034329"/>
    </source>
</evidence>
<gene>
    <name evidence="27" type="ORF">ROHU_008656</name>
</gene>
<feature type="transmembrane region" description="Helical" evidence="26">
    <location>
        <begin position="12"/>
        <end position="31"/>
    </location>
</feature>
<comment type="subcellular location">
    <subcellularLocation>
        <location evidence="1">Golgi apparatus</location>
        <location evidence="1">Golgi stack membrane</location>
        <topology evidence="1">Single-pass type II membrane protein</topology>
    </subcellularLocation>
    <subcellularLocation>
        <location evidence="2">Secreted</location>
    </subcellularLocation>
</comment>
<dbReference type="EC" id="2.4.3.1" evidence="20"/>
<evidence type="ECO:0000256" key="9">
    <source>
        <dbReference type="ARBA" id="ARBA00022692"/>
    </source>
</evidence>
<comment type="pathway">
    <text evidence="3">Protein modification; protein glycosylation.</text>
</comment>
<comment type="catalytic activity">
    <reaction evidence="19">
        <text>a beta-D-galactoside + CMP-N-acetyl-beta-neuraminate = an N-acetyl-alpha-neuraminyl-(2-&gt;6)-beta-D-galactosyl derivative + CMP + H(+)</text>
        <dbReference type="Rhea" id="RHEA:52104"/>
        <dbReference type="ChEBI" id="CHEBI:15378"/>
        <dbReference type="ChEBI" id="CHEBI:28034"/>
        <dbReference type="ChEBI" id="CHEBI:57812"/>
        <dbReference type="ChEBI" id="CHEBI:60377"/>
        <dbReference type="ChEBI" id="CHEBI:136398"/>
        <dbReference type="EC" id="2.4.3.1"/>
    </reaction>
</comment>
<organism evidence="27 28">
    <name type="scientific">Labeo rohita</name>
    <name type="common">Indian major carp</name>
    <name type="synonym">Cyprinus rohita</name>
    <dbReference type="NCBI Taxonomy" id="84645"/>
    <lineage>
        <taxon>Eukaryota</taxon>
        <taxon>Metazoa</taxon>
        <taxon>Chordata</taxon>
        <taxon>Craniata</taxon>
        <taxon>Vertebrata</taxon>
        <taxon>Euteleostomi</taxon>
        <taxon>Actinopterygii</taxon>
        <taxon>Neopterygii</taxon>
        <taxon>Teleostei</taxon>
        <taxon>Ostariophysi</taxon>
        <taxon>Cypriniformes</taxon>
        <taxon>Cyprinidae</taxon>
        <taxon>Labeoninae</taxon>
        <taxon>Labeonini</taxon>
        <taxon>Labeo</taxon>
    </lineage>
</organism>
<evidence type="ECO:0000256" key="21">
    <source>
        <dbReference type="ARBA" id="ARBA00069321"/>
    </source>
</evidence>
<dbReference type="Pfam" id="PF00777">
    <property type="entry name" value="Glyco_transf_29"/>
    <property type="match status" value="1"/>
</dbReference>
<comment type="similarity">
    <text evidence="4">Belongs to the glycosyltransferase 29 family.</text>
</comment>
<evidence type="ECO:0000256" key="23">
    <source>
        <dbReference type="ARBA" id="ARBA00076676"/>
    </source>
</evidence>
<dbReference type="AlphaFoldDB" id="A0A498M8P2"/>
<evidence type="ECO:0000256" key="7">
    <source>
        <dbReference type="ARBA" id="ARBA00022676"/>
    </source>
</evidence>
<evidence type="ECO:0000256" key="24">
    <source>
        <dbReference type="ARBA" id="ARBA00080062"/>
    </source>
</evidence>
<evidence type="ECO:0000256" key="17">
    <source>
        <dbReference type="ARBA" id="ARBA00030509"/>
    </source>
</evidence>
<evidence type="ECO:0000256" key="14">
    <source>
        <dbReference type="ARBA" id="ARBA00023157"/>
    </source>
</evidence>
<evidence type="ECO:0000256" key="16">
    <source>
        <dbReference type="ARBA" id="ARBA00030410"/>
    </source>
</evidence>
<dbReference type="FunFam" id="3.90.1480.20:FF:000012">
    <property type="entry name" value="ST6 beta-galactoside alpha-2,6-sialyltransferase 1"/>
    <property type="match status" value="1"/>
</dbReference>
<evidence type="ECO:0000256" key="5">
    <source>
        <dbReference type="ARBA" id="ARBA00020782"/>
    </source>
</evidence>
<evidence type="ECO:0000256" key="1">
    <source>
        <dbReference type="ARBA" id="ARBA00004447"/>
    </source>
</evidence>
<keyword evidence="8 27" id="KW-0808">Transferase</keyword>
<dbReference type="EMBL" id="QBIY01012834">
    <property type="protein sequence ID" value="RXN15672.1"/>
    <property type="molecule type" value="Genomic_DNA"/>
</dbReference>
<evidence type="ECO:0000256" key="11">
    <source>
        <dbReference type="ARBA" id="ARBA00022989"/>
    </source>
</evidence>
<dbReference type="InterPro" id="IPR038578">
    <property type="entry name" value="GT29-like_sf"/>
</dbReference>
<protein>
    <recommendedName>
        <fullName evidence="21">Beta-galactoside alpha-2,6-sialyltransferase 1</fullName>
        <ecNumber evidence="20">2.4.3.1</ecNumber>
    </recommendedName>
    <alternativeName>
        <fullName evidence="5">Beta-galactoside alpha-2,6-sialyltransferase 2</fullName>
    </alternativeName>
    <alternativeName>
        <fullName evidence="24">CMP-N-acetylneuraminate-beta-galactosamide-alpha-2,6-sialyltransferase 1</fullName>
    </alternativeName>
    <alternativeName>
        <fullName evidence="17">CMP-N-acetylneuraminate-beta-galactosamide-alpha-2,6-sialyltransferase 2</fullName>
    </alternativeName>
    <alternativeName>
        <fullName evidence="23">ST6Gal I</fullName>
    </alternativeName>
    <alternativeName>
        <fullName evidence="16">ST6Gal II</fullName>
    </alternativeName>
    <alternativeName>
        <fullName evidence="22">Sialyltransferase 1</fullName>
    </alternativeName>
    <alternativeName>
        <fullName evidence="18">Sialyltransferase 2</fullName>
    </alternativeName>
</protein>
<dbReference type="PANTHER" id="PTHR46059">
    <property type="entry name" value="BETA-GALACTOSIDE ALPHA-2,6-SIALYLTRANSFERASE"/>
    <property type="match status" value="1"/>
</dbReference>
<evidence type="ECO:0000256" key="6">
    <source>
        <dbReference type="ARBA" id="ARBA00022525"/>
    </source>
</evidence>
<evidence type="ECO:0000256" key="10">
    <source>
        <dbReference type="ARBA" id="ARBA00022968"/>
    </source>
</evidence>
<dbReference type="GO" id="GO:0005576">
    <property type="term" value="C:extracellular region"/>
    <property type="evidence" value="ECO:0007669"/>
    <property type="project" value="UniProtKB-SubCell"/>
</dbReference>
<evidence type="ECO:0000256" key="13">
    <source>
        <dbReference type="ARBA" id="ARBA00023136"/>
    </source>
</evidence>
<evidence type="ECO:0000313" key="27">
    <source>
        <dbReference type="EMBL" id="RXN15672.1"/>
    </source>
</evidence>
<keyword evidence="14" id="KW-1015">Disulfide bond</keyword>
<name>A0A498M8P2_LABRO</name>
<keyword evidence="13 26" id="KW-0472">Membrane</keyword>
<keyword evidence="28" id="KW-1185">Reference proteome</keyword>
<keyword evidence="11 26" id="KW-1133">Transmembrane helix</keyword>
<reference evidence="27 28" key="1">
    <citation type="submission" date="2018-03" db="EMBL/GenBank/DDBJ databases">
        <title>Draft genome sequence of Rohu Carp (Labeo rohita).</title>
        <authorList>
            <person name="Das P."/>
            <person name="Kushwaha B."/>
            <person name="Joshi C.G."/>
            <person name="Kumar D."/>
            <person name="Nagpure N.S."/>
            <person name="Sahoo L."/>
            <person name="Das S.P."/>
            <person name="Bit A."/>
            <person name="Patnaik S."/>
            <person name="Meher P.K."/>
            <person name="Jayasankar P."/>
            <person name="Koringa P.G."/>
            <person name="Patel N.V."/>
            <person name="Hinsu A.T."/>
            <person name="Kumar R."/>
            <person name="Pandey M."/>
            <person name="Agarwal S."/>
            <person name="Srivastava S."/>
            <person name="Singh M."/>
            <person name="Iquebal M.A."/>
            <person name="Jaiswal S."/>
            <person name="Angadi U.B."/>
            <person name="Kumar N."/>
            <person name="Raza M."/>
            <person name="Shah T.M."/>
            <person name="Rai A."/>
            <person name="Jena J.K."/>
        </authorList>
    </citation>
    <scope>NUCLEOTIDE SEQUENCE [LARGE SCALE GENOMIC DNA]</scope>
    <source>
        <strain evidence="27">DASCIFA01</strain>
        <tissue evidence="27">Testis</tissue>
    </source>
</reference>
<evidence type="ECO:0000256" key="18">
    <source>
        <dbReference type="ARBA" id="ARBA00032076"/>
    </source>
</evidence>
<keyword evidence="15" id="KW-0325">Glycoprotein</keyword>
<dbReference type="PANTHER" id="PTHR46059:SF3">
    <property type="entry name" value="BETA-GALACTOSIDE ALPHA-2,6-SIALYLTRANSFERASE 2"/>
    <property type="match status" value="1"/>
</dbReference>
<evidence type="ECO:0000256" key="22">
    <source>
        <dbReference type="ARBA" id="ARBA00076526"/>
    </source>
</evidence>
<evidence type="ECO:0000313" key="28">
    <source>
        <dbReference type="Proteomes" id="UP000290572"/>
    </source>
</evidence>
<keyword evidence="12" id="KW-0333">Golgi apparatus</keyword>
<evidence type="ECO:0000256" key="26">
    <source>
        <dbReference type="SAM" id="Phobius"/>
    </source>
</evidence>
<keyword evidence="10" id="KW-0735">Signal-anchor</keyword>